<comment type="caution">
    <text evidence="4">The sequence shown here is derived from an EMBL/GenBank/DDBJ whole genome shotgun (WGS) entry which is preliminary data.</text>
</comment>
<feature type="chain" id="PRO_5043964764" description="DUF7872 domain-containing protein" evidence="2">
    <location>
        <begin position="17"/>
        <end position="433"/>
    </location>
</feature>
<evidence type="ECO:0000256" key="2">
    <source>
        <dbReference type="SAM" id="SignalP"/>
    </source>
</evidence>
<feature type="transmembrane region" description="Helical" evidence="1">
    <location>
        <begin position="123"/>
        <end position="146"/>
    </location>
</feature>
<proteinExistence type="predicted"/>
<feature type="transmembrane region" description="Helical" evidence="1">
    <location>
        <begin position="158"/>
        <end position="179"/>
    </location>
</feature>
<dbReference type="InterPro" id="IPR057194">
    <property type="entry name" value="DUF7872"/>
</dbReference>
<dbReference type="Proteomes" id="UP001153365">
    <property type="component" value="Unassembled WGS sequence"/>
</dbReference>
<reference evidence="4" key="1">
    <citation type="submission" date="2022-06" db="EMBL/GenBank/DDBJ databases">
        <authorList>
            <consortium name="SYNGENTA / RWTH Aachen University"/>
        </authorList>
    </citation>
    <scope>NUCLEOTIDE SEQUENCE</scope>
</reference>
<keyword evidence="1" id="KW-0472">Membrane</keyword>
<keyword evidence="2" id="KW-0732">Signal</keyword>
<accession>A0AAV0APD4</accession>
<sequence length="433" mass="47287">MISMIALNLCFFQTNATDILGRDNQLIRRQTLSPPPARLNTTECPDLPISPQTWKSLNLDDYLKQYPGGVNISLQEYAFAHHAQNFICGVGEGCNAGQLCNPITAPDWYVLYASQEWNAMQNAIYTAVGFAVSMVQATAAAMVTDFYPPEHKSVLYKLNDLFVMLSAVAFTVAVLSLLLDWPVAVFVGAAIGGSLAAGTSAVLTGVNLANSWNIKPDGFTKWSNYAYYLSQWQSKVQDELANNAASVISAGISSTAGISEALKGGNFLTDVQIRPTSEIEDEIKYTMSARILVDIIRNQGGYVTYGSDPCDGKGPNGAWDGEDVISFCKNGTMMNIVRAKGNKTKKKWYNARLIASKYGLTAEYLTTQSVECQKKYKTFGYDPYRNGSLPKSASEECIVNLPVCDCTSPEIKRARKKGHTTTVACREVGKLPI</sequence>
<gene>
    <name evidence="4" type="ORF">PPACK8108_LOCUS4611</name>
</gene>
<organism evidence="4 5">
    <name type="scientific">Phakopsora pachyrhizi</name>
    <name type="common">Asian soybean rust disease fungus</name>
    <dbReference type="NCBI Taxonomy" id="170000"/>
    <lineage>
        <taxon>Eukaryota</taxon>
        <taxon>Fungi</taxon>
        <taxon>Dikarya</taxon>
        <taxon>Basidiomycota</taxon>
        <taxon>Pucciniomycotina</taxon>
        <taxon>Pucciniomycetes</taxon>
        <taxon>Pucciniales</taxon>
        <taxon>Phakopsoraceae</taxon>
        <taxon>Phakopsora</taxon>
    </lineage>
</organism>
<name>A0AAV0APD4_PHAPC</name>
<protein>
    <recommendedName>
        <fullName evidence="3">DUF7872 domain-containing protein</fullName>
    </recommendedName>
</protein>
<evidence type="ECO:0000313" key="5">
    <source>
        <dbReference type="Proteomes" id="UP001153365"/>
    </source>
</evidence>
<keyword evidence="5" id="KW-1185">Reference proteome</keyword>
<evidence type="ECO:0000313" key="4">
    <source>
        <dbReference type="EMBL" id="CAH7669944.1"/>
    </source>
</evidence>
<evidence type="ECO:0000256" key="1">
    <source>
        <dbReference type="SAM" id="Phobius"/>
    </source>
</evidence>
<evidence type="ECO:0000259" key="3">
    <source>
        <dbReference type="Pfam" id="PF25278"/>
    </source>
</evidence>
<feature type="signal peptide" evidence="2">
    <location>
        <begin position="1"/>
        <end position="16"/>
    </location>
</feature>
<feature type="domain" description="DUF7872" evidence="3">
    <location>
        <begin position="217"/>
        <end position="433"/>
    </location>
</feature>
<dbReference type="EMBL" id="CALTRL010000861">
    <property type="protein sequence ID" value="CAH7669944.1"/>
    <property type="molecule type" value="Genomic_DNA"/>
</dbReference>
<dbReference type="Pfam" id="PF25278">
    <property type="entry name" value="DUF7872"/>
    <property type="match status" value="1"/>
</dbReference>
<keyword evidence="1" id="KW-1133">Transmembrane helix</keyword>
<dbReference type="PANTHER" id="PTHR33339:SF1">
    <property type="entry name" value="LYSM DOMAIN-CONTAINING PROTEIN"/>
    <property type="match status" value="1"/>
</dbReference>
<feature type="transmembrane region" description="Helical" evidence="1">
    <location>
        <begin position="185"/>
        <end position="206"/>
    </location>
</feature>
<keyword evidence="1" id="KW-0812">Transmembrane</keyword>
<dbReference type="AlphaFoldDB" id="A0AAV0APD4"/>
<dbReference type="PANTHER" id="PTHR33339">
    <property type="entry name" value="LYSM DOMAIN-CONTAINING PROTEIN"/>
    <property type="match status" value="1"/>
</dbReference>